<dbReference type="OrthoDB" id="435259at2759"/>
<sequence>MPMAGMCDFDETRITAENAKDLCDPEINASAGHWQQCLQEICRLLEERNAIPPDSHVLPRIDHGRVHWFIKFWQSYEHSPRWMQEAPDAGSM</sequence>
<evidence type="ECO:0000313" key="2">
    <source>
        <dbReference type="Proteomes" id="UP000601435"/>
    </source>
</evidence>
<protein>
    <submittedName>
        <fullName evidence="1">PnbA protein</fullName>
    </submittedName>
</protein>
<dbReference type="EMBL" id="CAJNJA010014767">
    <property type="protein sequence ID" value="CAE7349416.1"/>
    <property type="molecule type" value="Genomic_DNA"/>
</dbReference>
<gene>
    <name evidence="1" type="primary">pnbA</name>
    <name evidence="1" type="ORF">SNEC2469_LOCUS9057</name>
</gene>
<reference evidence="1" key="1">
    <citation type="submission" date="2021-02" db="EMBL/GenBank/DDBJ databases">
        <authorList>
            <person name="Dougan E. K."/>
            <person name="Rhodes N."/>
            <person name="Thang M."/>
            <person name="Chan C."/>
        </authorList>
    </citation>
    <scope>NUCLEOTIDE SEQUENCE</scope>
</reference>
<dbReference type="AlphaFoldDB" id="A0A812PGI8"/>
<organism evidence="1 2">
    <name type="scientific">Symbiodinium necroappetens</name>
    <dbReference type="NCBI Taxonomy" id="1628268"/>
    <lineage>
        <taxon>Eukaryota</taxon>
        <taxon>Sar</taxon>
        <taxon>Alveolata</taxon>
        <taxon>Dinophyceae</taxon>
        <taxon>Suessiales</taxon>
        <taxon>Symbiodiniaceae</taxon>
        <taxon>Symbiodinium</taxon>
    </lineage>
</organism>
<accession>A0A812PGI8</accession>
<proteinExistence type="predicted"/>
<keyword evidence="2" id="KW-1185">Reference proteome</keyword>
<comment type="caution">
    <text evidence="1">The sequence shown here is derived from an EMBL/GenBank/DDBJ whole genome shotgun (WGS) entry which is preliminary data.</text>
</comment>
<name>A0A812PGI8_9DINO</name>
<evidence type="ECO:0000313" key="1">
    <source>
        <dbReference type="EMBL" id="CAE7349416.1"/>
    </source>
</evidence>
<dbReference type="Proteomes" id="UP000601435">
    <property type="component" value="Unassembled WGS sequence"/>
</dbReference>